<protein>
    <recommendedName>
        <fullName evidence="4">DUF3325 domain-containing protein</fullName>
    </recommendedName>
</protein>
<evidence type="ECO:0000256" key="1">
    <source>
        <dbReference type="SAM" id="Phobius"/>
    </source>
</evidence>
<dbReference type="OrthoDB" id="7190860at2"/>
<feature type="transmembrane region" description="Helical" evidence="1">
    <location>
        <begin position="38"/>
        <end position="55"/>
    </location>
</feature>
<keyword evidence="1" id="KW-1133">Transmembrane helix</keyword>
<evidence type="ECO:0000313" key="2">
    <source>
        <dbReference type="EMBL" id="SNS12848.1"/>
    </source>
</evidence>
<accession>A0A239BZL1</accession>
<dbReference type="Pfam" id="PF11804">
    <property type="entry name" value="DUF3325"/>
    <property type="match status" value="1"/>
</dbReference>
<dbReference type="EMBL" id="FZOS01000001">
    <property type="protein sequence ID" value="SNS12848.1"/>
    <property type="molecule type" value="Genomic_DNA"/>
</dbReference>
<evidence type="ECO:0008006" key="4">
    <source>
        <dbReference type="Google" id="ProtNLM"/>
    </source>
</evidence>
<keyword evidence="3" id="KW-1185">Reference proteome</keyword>
<name>A0A239BZL1_9SPHN</name>
<gene>
    <name evidence="2" type="ORF">SAMN06295912_101471</name>
</gene>
<organism evidence="2 3">
    <name type="scientific">Edaphosphingomonas laterariae</name>
    <dbReference type="NCBI Taxonomy" id="861865"/>
    <lineage>
        <taxon>Bacteria</taxon>
        <taxon>Pseudomonadati</taxon>
        <taxon>Pseudomonadota</taxon>
        <taxon>Alphaproteobacteria</taxon>
        <taxon>Sphingomonadales</taxon>
        <taxon>Rhizorhabdaceae</taxon>
        <taxon>Edaphosphingomonas</taxon>
    </lineage>
</organism>
<proteinExistence type="predicted"/>
<keyword evidence="1" id="KW-0812">Transmembrane</keyword>
<dbReference type="InterPro" id="IPR021762">
    <property type="entry name" value="DUF3325"/>
</dbReference>
<sequence length="105" mass="11064">MPLEAGLFAYAAMANLALANPRHRKAPLPPVTFDTRGARAMGIALLAISILFAFTRFGAYQGAVAWIGMTSIAGVALVLLMSRWPRLALGLWLPATAIAALCLIG</sequence>
<reference evidence="3" key="1">
    <citation type="submission" date="2017-06" db="EMBL/GenBank/DDBJ databases">
        <authorList>
            <person name="Varghese N."/>
            <person name="Submissions S."/>
        </authorList>
    </citation>
    <scope>NUCLEOTIDE SEQUENCE [LARGE SCALE GENOMIC DNA]</scope>
    <source>
        <strain evidence="3">LNB2</strain>
    </source>
</reference>
<keyword evidence="1" id="KW-0472">Membrane</keyword>
<feature type="transmembrane region" description="Helical" evidence="1">
    <location>
        <begin position="62"/>
        <end position="81"/>
    </location>
</feature>
<dbReference type="AlphaFoldDB" id="A0A239BZL1"/>
<dbReference type="Proteomes" id="UP000198281">
    <property type="component" value="Unassembled WGS sequence"/>
</dbReference>
<dbReference type="RefSeq" id="WP_089217953.1">
    <property type="nucleotide sequence ID" value="NZ_FZOS01000001.1"/>
</dbReference>
<evidence type="ECO:0000313" key="3">
    <source>
        <dbReference type="Proteomes" id="UP000198281"/>
    </source>
</evidence>